<dbReference type="CDD" id="cd06583">
    <property type="entry name" value="PGRP"/>
    <property type="match status" value="1"/>
</dbReference>
<evidence type="ECO:0000256" key="1">
    <source>
        <dbReference type="SAM" id="Phobius"/>
    </source>
</evidence>
<evidence type="ECO:0000313" key="3">
    <source>
        <dbReference type="EMBL" id="MBU5336980.1"/>
    </source>
</evidence>
<keyword evidence="1" id="KW-0472">Membrane</keyword>
<organism evidence="3 4">
    <name type="scientific">Intestinibacter bartlettii</name>
    <dbReference type="NCBI Taxonomy" id="261299"/>
    <lineage>
        <taxon>Bacteria</taxon>
        <taxon>Bacillati</taxon>
        <taxon>Bacillota</taxon>
        <taxon>Clostridia</taxon>
        <taxon>Peptostreptococcales</taxon>
        <taxon>Peptostreptococcaceae</taxon>
        <taxon>Intestinibacter</taxon>
    </lineage>
</organism>
<comment type="caution">
    <text evidence="3">The sequence shown here is derived from an EMBL/GenBank/DDBJ whole genome shotgun (WGS) entry which is preliminary data.</text>
</comment>
<evidence type="ECO:0000313" key="4">
    <source>
        <dbReference type="Proteomes" id="UP001196301"/>
    </source>
</evidence>
<name>A0ABS6DZ01_9FIRM</name>
<keyword evidence="4" id="KW-1185">Reference proteome</keyword>
<feature type="domain" description="N-acetylmuramoyl-L-alanine amidase" evidence="2">
    <location>
        <begin position="85"/>
        <end position="209"/>
    </location>
</feature>
<keyword evidence="1" id="KW-0812">Transmembrane</keyword>
<keyword evidence="1" id="KW-1133">Transmembrane helix</keyword>
<dbReference type="Proteomes" id="UP001196301">
    <property type="component" value="Unassembled WGS sequence"/>
</dbReference>
<gene>
    <name evidence="3" type="ORF">KQI20_11060</name>
</gene>
<reference evidence="3 4" key="1">
    <citation type="submission" date="2021-06" db="EMBL/GenBank/DDBJ databases">
        <authorList>
            <person name="Sun Q."/>
            <person name="Li D."/>
        </authorList>
    </citation>
    <scope>NUCLEOTIDE SEQUENCE [LARGE SCALE GENOMIC DNA]</scope>
    <source>
        <strain evidence="3 4">N19</strain>
    </source>
</reference>
<dbReference type="RefSeq" id="WP_216571074.1">
    <property type="nucleotide sequence ID" value="NZ_JAHLOQ010000034.1"/>
</dbReference>
<proteinExistence type="predicted"/>
<protein>
    <submittedName>
        <fullName evidence="3">Peptidoglycan recognition protein family protein</fullName>
    </submittedName>
</protein>
<accession>A0ABS6DZ01</accession>
<evidence type="ECO:0000259" key="2">
    <source>
        <dbReference type="Pfam" id="PF01510"/>
    </source>
</evidence>
<dbReference type="InterPro" id="IPR002502">
    <property type="entry name" value="Amidase_domain"/>
</dbReference>
<dbReference type="Pfam" id="PF01510">
    <property type="entry name" value="Amidase_2"/>
    <property type="match status" value="1"/>
</dbReference>
<feature type="transmembrane region" description="Helical" evidence="1">
    <location>
        <begin position="20"/>
        <end position="40"/>
    </location>
</feature>
<sequence>MDRRKLKSINLDFFKQNKKITFYLMMILLLICILISKLNLSYGSSTKSYISEDVLINGKRIGTTEIISDGLLEPGSCISGQTINPTDVVIHQTGCIDVDADRMYESLKNANNDPYAGTSYSQYRNASWTITVGYNKIIQNVPLNWQAYAQGTDYGNSTGISIEICMYTDKNKQRQAYLNAIELYKILRNYNDGLGLKKHQDYSGKQCPEWLLEGRYGMDWDWFEAKCME</sequence>
<dbReference type="EMBL" id="JAHLOQ010000034">
    <property type="protein sequence ID" value="MBU5336980.1"/>
    <property type="molecule type" value="Genomic_DNA"/>
</dbReference>